<dbReference type="Proteomes" id="UP000254821">
    <property type="component" value="Unassembled WGS sequence"/>
</dbReference>
<proteinExistence type="predicted"/>
<evidence type="ECO:0000313" key="1">
    <source>
        <dbReference type="EMBL" id="STQ81311.1"/>
    </source>
</evidence>
<dbReference type="AlphaFoldDB" id="A0A377PMW5"/>
<sequence length="62" mass="6733">MKYFVAYKIIEREGVTGGEGSTVIKDTGDGEAEAVFLKLPSAIAVKRNCQPDDVIITAFNRV</sequence>
<dbReference type="RefSeq" id="WP_043494624.1">
    <property type="nucleotide sequence ID" value="NZ_CAUEKE010000001.1"/>
</dbReference>
<dbReference type="EMBL" id="UGHP01000001">
    <property type="protein sequence ID" value="STQ81311.1"/>
    <property type="molecule type" value="Genomic_DNA"/>
</dbReference>
<protein>
    <submittedName>
        <fullName evidence="1">Uncharacterized protein</fullName>
    </submittedName>
</protein>
<organism evidence="1 2">
    <name type="scientific">Hafnia alvei</name>
    <dbReference type="NCBI Taxonomy" id="569"/>
    <lineage>
        <taxon>Bacteria</taxon>
        <taxon>Pseudomonadati</taxon>
        <taxon>Pseudomonadota</taxon>
        <taxon>Gammaproteobacteria</taxon>
        <taxon>Enterobacterales</taxon>
        <taxon>Hafniaceae</taxon>
        <taxon>Hafnia</taxon>
    </lineage>
</organism>
<evidence type="ECO:0000313" key="2">
    <source>
        <dbReference type="Proteomes" id="UP000254821"/>
    </source>
</evidence>
<gene>
    <name evidence="1" type="ORF">NCTC8105_03491</name>
</gene>
<reference evidence="1 2" key="1">
    <citation type="submission" date="2018-06" db="EMBL/GenBank/DDBJ databases">
        <authorList>
            <consortium name="Pathogen Informatics"/>
            <person name="Doyle S."/>
        </authorList>
    </citation>
    <scope>NUCLEOTIDE SEQUENCE [LARGE SCALE GENOMIC DNA]</scope>
    <source>
        <strain evidence="1 2">NCTC8105</strain>
    </source>
</reference>
<accession>A0A377PMW5</accession>
<name>A0A377PMW5_HAFAL</name>